<gene>
    <name evidence="2" type="ORF">QQF64_035801</name>
</gene>
<comment type="caution">
    <text evidence="2">The sequence shown here is derived from an EMBL/GenBank/DDBJ whole genome shotgun (WGS) entry which is preliminary data.</text>
</comment>
<proteinExistence type="predicted"/>
<sequence length="204" mass="23007">MSKPESSQSCRCPASLQVWSRKALPYYYSVEVKQFRSIMDETQTSGDEDFFTGCSPVHQNRSEAEPSCVSIKSDASMDPPIKFKSGDTWPDLSPVQQNTSEPEFSCVTMNSDKSMVCHKQFKSGDTWPGLSSEVLTLFRSNLMKKFEHLYEGTVMQGNPTLLNEIYTELYITDNGTSDMGVLPDRFAVTHPQQLEIQDILLTMC</sequence>
<protein>
    <recommendedName>
        <fullName evidence="1">FISNA domain-containing protein</fullName>
    </recommendedName>
</protein>
<evidence type="ECO:0000259" key="1">
    <source>
        <dbReference type="SMART" id="SM01288"/>
    </source>
</evidence>
<evidence type="ECO:0000313" key="2">
    <source>
        <dbReference type="EMBL" id="KAL1276178.1"/>
    </source>
</evidence>
<dbReference type="Proteomes" id="UP001558613">
    <property type="component" value="Unassembled WGS sequence"/>
</dbReference>
<organism evidence="2 3">
    <name type="scientific">Cirrhinus molitorella</name>
    <name type="common">mud carp</name>
    <dbReference type="NCBI Taxonomy" id="172907"/>
    <lineage>
        <taxon>Eukaryota</taxon>
        <taxon>Metazoa</taxon>
        <taxon>Chordata</taxon>
        <taxon>Craniata</taxon>
        <taxon>Vertebrata</taxon>
        <taxon>Euteleostomi</taxon>
        <taxon>Actinopterygii</taxon>
        <taxon>Neopterygii</taxon>
        <taxon>Teleostei</taxon>
        <taxon>Ostariophysi</taxon>
        <taxon>Cypriniformes</taxon>
        <taxon>Cyprinidae</taxon>
        <taxon>Labeoninae</taxon>
        <taxon>Labeonini</taxon>
        <taxon>Cirrhinus</taxon>
    </lineage>
</organism>
<keyword evidence="3" id="KW-1185">Reference proteome</keyword>
<accession>A0ABR3NGR9</accession>
<dbReference type="Pfam" id="PF14484">
    <property type="entry name" value="FISNA"/>
    <property type="match status" value="1"/>
</dbReference>
<reference evidence="2 3" key="1">
    <citation type="submission" date="2023-09" db="EMBL/GenBank/DDBJ databases">
        <authorList>
            <person name="Wang M."/>
        </authorList>
    </citation>
    <scope>NUCLEOTIDE SEQUENCE [LARGE SCALE GENOMIC DNA]</scope>
    <source>
        <strain evidence="2">GT-2023</strain>
        <tissue evidence="2">Liver</tissue>
    </source>
</reference>
<name>A0ABR3NGR9_9TELE</name>
<feature type="domain" description="FISNA" evidence="1">
    <location>
        <begin position="137"/>
        <end position="201"/>
    </location>
</feature>
<evidence type="ECO:0000313" key="3">
    <source>
        <dbReference type="Proteomes" id="UP001558613"/>
    </source>
</evidence>
<dbReference type="InterPro" id="IPR029495">
    <property type="entry name" value="NACHT-assoc"/>
</dbReference>
<dbReference type="SMART" id="SM01288">
    <property type="entry name" value="FISNA"/>
    <property type="match status" value="1"/>
</dbReference>
<dbReference type="EMBL" id="JAYMGO010000004">
    <property type="protein sequence ID" value="KAL1276178.1"/>
    <property type="molecule type" value="Genomic_DNA"/>
</dbReference>